<sequence length="66" mass="7430">MRPHAISQHATSSAGEEARRLHQDHKALRRSLDRLSQDVASSFTSLHEKTSKVNLSVNDLHSDLKK</sequence>
<dbReference type="Proteomes" id="UP001150603">
    <property type="component" value="Unassembled WGS sequence"/>
</dbReference>
<protein>
    <submittedName>
        <fullName evidence="1">Uncharacterized protein</fullName>
    </submittedName>
</protein>
<keyword evidence="2" id="KW-1185">Reference proteome</keyword>
<organism evidence="1 2">
    <name type="scientific">Linderina macrospora</name>
    <dbReference type="NCBI Taxonomy" id="4868"/>
    <lineage>
        <taxon>Eukaryota</taxon>
        <taxon>Fungi</taxon>
        <taxon>Fungi incertae sedis</taxon>
        <taxon>Zoopagomycota</taxon>
        <taxon>Kickxellomycotina</taxon>
        <taxon>Kickxellomycetes</taxon>
        <taxon>Kickxellales</taxon>
        <taxon>Kickxellaceae</taxon>
        <taxon>Linderina</taxon>
    </lineage>
</organism>
<dbReference type="EMBL" id="JANBPW010004086">
    <property type="protein sequence ID" value="KAJ1935873.1"/>
    <property type="molecule type" value="Genomic_DNA"/>
</dbReference>
<gene>
    <name evidence="1" type="ORF">FBU59_005244</name>
</gene>
<comment type="caution">
    <text evidence="1">The sequence shown here is derived from an EMBL/GenBank/DDBJ whole genome shotgun (WGS) entry which is preliminary data.</text>
</comment>
<accession>A0ACC1J3E5</accession>
<evidence type="ECO:0000313" key="1">
    <source>
        <dbReference type="EMBL" id="KAJ1935873.1"/>
    </source>
</evidence>
<evidence type="ECO:0000313" key="2">
    <source>
        <dbReference type="Proteomes" id="UP001150603"/>
    </source>
</evidence>
<reference evidence="1" key="1">
    <citation type="submission" date="2022-07" db="EMBL/GenBank/DDBJ databases">
        <title>Phylogenomic reconstructions and comparative analyses of Kickxellomycotina fungi.</title>
        <authorList>
            <person name="Reynolds N.K."/>
            <person name="Stajich J.E."/>
            <person name="Barry K."/>
            <person name="Grigoriev I.V."/>
            <person name="Crous P."/>
            <person name="Smith M.E."/>
        </authorList>
    </citation>
    <scope>NUCLEOTIDE SEQUENCE</scope>
    <source>
        <strain evidence="1">NRRL 5244</strain>
    </source>
</reference>
<feature type="non-terminal residue" evidence="1">
    <location>
        <position position="66"/>
    </location>
</feature>
<proteinExistence type="predicted"/>
<name>A0ACC1J3E5_9FUNG</name>